<feature type="compositionally biased region" description="Basic and acidic residues" evidence="2">
    <location>
        <begin position="342"/>
        <end position="355"/>
    </location>
</feature>
<dbReference type="EMBL" id="BQFW01000006">
    <property type="protein sequence ID" value="GJJ72142.1"/>
    <property type="molecule type" value="Genomic_DNA"/>
</dbReference>
<dbReference type="PANTHER" id="PTHR46007:SF8">
    <property type="entry name" value="C2H2-TYPE DOMAIN-CONTAINING PROTEIN"/>
    <property type="match status" value="1"/>
</dbReference>
<reference evidence="3" key="1">
    <citation type="submission" date="2021-11" db="EMBL/GenBank/DDBJ databases">
        <authorList>
            <person name="Herlambang A."/>
            <person name="Guo Y."/>
            <person name="Takashima Y."/>
            <person name="Nishizawa T."/>
        </authorList>
    </citation>
    <scope>NUCLEOTIDE SEQUENCE</scope>
    <source>
        <strain evidence="3">E1425</strain>
    </source>
</reference>
<name>A0A9P3LVL0_9FUNG</name>
<evidence type="ECO:0000313" key="3">
    <source>
        <dbReference type="EMBL" id="GJJ72142.1"/>
    </source>
</evidence>
<dbReference type="GO" id="GO:0003713">
    <property type="term" value="F:transcription coactivator activity"/>
    <property type="evidence" value="ECO:0007669"/>
    <property type="project" value="TreeGrafter"/>
</dbReference>
<gene>
    <name evidence="3" type="ORF">EMPS_04499</name>
</gene>
<dbReference type="PANTHER" id="PTHR46007">
    <property type="entry name" value="MEDIATOR OF RNA POLYMERASE II TRANSCRIPTION SUBUNIT 12"/>
    <property type="match status" value="1"/>
</dbReference>
<feature type="compositionally biased region" description="Acidic residues" evidence="2">
    <location>
        <begin position="105"/>
        <end position="125"/>
    </location>
</feature>
<reference evidence="3" key="2">
    <citation type="journal article" date="2022" name="Microbiol. Resour. Announc.">
        <title>Whole-Genome Sequence of Entomortierella parvispora E1425, a Mucoromycotan Fungus Associated with Burkholderiaceae-Related Endosymbiotic Bacteria.</title>
        <authorList>
            <person name="Herlambang A."/>
            <person name="Guo Y."/>
            <person name="Takashima Y."/>
            <person name="Narisawa K."/>
            <person name="Ohta H."/>
            <person name="Nishizawa T."/>
        </authorList>
    </citation>
    <scope>NUCLEOTIDE SEQUENCE</scope>
    <source>
        <strain evidence="3">E1425</strain>
    </source>
</reference>
<dbReference type="GO" id="GO:0016592">
    <property type="term" value="C:mediator complex"/>
    <property type="evidence" value="ECO:0007669"/>
    <property type="project" value="TreeGrafter"/>
</dbReference>
<feature type="region of interest" description="Disordered" evidence="2">
    <location>
        <begin position="280"/>
        <end position="309"/>
    </location>
</feature>
<dbReference type="GO" id="GO:0045944">
    <property type="term" value="P:positive regulation of transcription by RNA polymerase II"/>
    <property type="evidence" value="ECO:0007669"/>
    <property type="project" value="TreeGrafter"/>
</dbReference>
<comment type="caution">
    <text evidence="3">The sequence shown here is derived from an EMBL/GenBank/DDBJ whole genome shotgun (WGS) entry which is preliminary data.</text>
</comment>
<feature type="region of interest" description="Disordered" evidence="2">
    <location>
        <begin position="95"/>
        <end position="165"/>
    </location>
</feature>
<feature type="coiled-coil region" evidence="1">
    <location>
        <begin position="207"/>
        <end position="235"/>
    </location>
</feature>
<feature type="region of interest" description="Disordered" evidence="2">
    <location>
        <begin position="338"/>
        <end position="399"/>
    </location>
</feature>
<evidence type="ECO:0000256" key="2">
    <source>
        <dbReference type="SAM" id="MobiDB-lite"/>
    </source>
</evidence>
<feature type="compositionally biased region" description="Low complexity" evidence="2">
    <location>
        <begin position="382"/>
        <end position="397"/>
    </location>
</feature>
<feature type="compositionally biased region" description="Low complexity" evidence="2">
    <location>
        <begin position="293"/>
        <end position="309"/>
    </location>
</feature>
<sequence>MARTATAATTTTMTHAAAAATATTPPSSTAMVYSYSSQGHLHPSSLVEFTRSRTDSTSSLSSLTATISSALNNTHSPPMALEDLSKIQRDLESLRQRRQQVREEQEQEEQEQDDMDDDDDDEQQQEENSPEKGQERGHERNRGDVVWHPSSPSQKPRAREKERNQCRLEHDLLQARKVLDGMQADYSVARSITQQYQFWVLSTHSQVAAAKQTLVRALEQQQQQQEQKDHQIEDKAHRSVVTCEDECCTSPELARTMTTSANTTATTATATTIKTVPCASGQEMQSDPHRHSLTYSSSSSVSTASSPRSSLSSVSMAELCEEENELFSCLNCYHDSPTTAQHQEHSKRVKVKVEETETVEDDAQTQQPHSHARPHSLSLISQKHQQQQQHQHRQQQQGVDDVGELWIKHLEREHSDLGNQLSLLLQEKAEAEEIKKEWADRLVWTKNRIKGFESALSEMKS</sequence>
<accession>A0A9P3LVL0</accession>
<feature type="region of interest" description="Disordered" evidence="2">
    <location>
        <begin position="1"/>
        <end position="28"/>
    </location>
</feature>
<feature type="compositionally biased region" description="Basic and acidic residues" evidence="2">
    <location>
        <begin position="95"/>
        <end position="104"/>
    </location>
</feature>
<feature type="coiled-coil region" evidence="1">
    <location>
        <begin position="407"/>
        <end position="441"/>
    </location>
</feature>
<evidence type="ECO:0000256" key="1">
    <source>
        <dbReference type="SAM" id="Coils"/>
    </source>
</evidence>
<dbReference type="InterPro" id="IPR051647">
    <property type="entry name" value="Mediator_comp_sub12"/>
</dbReference>
<evidence type="ECO:0000313" key="4">
    <source>
        <dbReference type="Proteomes" id="UP000827284"/>
    </source>
</evidence>
<keyword evidence="1" id="KW-0175">Coiled coil</keyword>
<dbReference type="AlphaFoldDB" id="A0A9P3LVL0"/>
<keyword evidence="4" id="KW-1185">Reference proteome</keyword>
<proteinExistence type="predicted"/>
<organism evidence="3 4">
    <name type="scientific">Entomortierella parvispora</name>
    <dbReference type="NCBI Taxonomy" id="205924"/>
    <lineage>
        <taxon>Eukaryota</taxon>
        <taxon>Fungi</taxon>
        <taxon>Fungi incertae sedis</taxon>
        <taxon>Mucoromycota</taxon>
        <taxon>Mortierellomycotina</taxon>
        <taxon>Mortierellomycetes</taxon>
        <taxon>Mortierellales</taxon>
        <taxon>Mortierellaceae</taxon>
        <taxon>Entomortierella</taxon>
    </lineage>
</organism>
<protein>
    <submittedName>
        <fullName evidence="3">Uncharacterized protein</fullName>
    </submittedName>
</protein>
<feature type="compositionally biased region" description="Basic and acidic residues" evidence="2">
    <location>
        <begin position="129"/>
        <end position="145"/>
    </location>
</feature>
<dbReference type="Proteomes" id="UP000827284">
    <property type="component" value="Unassembled WGS sequence"/>
</dbReference>